<name>S0FXY4_RUMCE</name>
<dbReference type="AlphaFoldDB" id="S0FXY4"/>
<dbReference type="InterPro" id="IPR016024">
    <property type="entry name" value="ARM-type_fold"/>
</dbReference>
<protein>
    <submittedName>
        <fullName evidence="1">DNA alkylation repair enzyme</fullName>
    </submittedName>
</protein>
<organism evidence="1 2">
    <name type="scientific">Ruminiclostridium cellobioparum subsp. termitidis CT1112</name>
    <dbReference type="NCBI Taxonomy" id="1195236"/>
    <lineage>
        <taxon>Bacteria</taxon>
        <taxon>Bacillati</taxon>
        <taxon>Bacillota</taxon>
        <taxon>Clostridia</taxon>
        <taxon>Eubacteriales</taxon>
        <taxon>Oscillospiraceae</taxon>
        <taxon>Ruminiclostridium</taxon>
    </lineage>
</organism>
<dbReference type="EMBL" id="AORV01000009">
    <property type="protein sequence ID" value="EMS73974.1"/>
    <property type="molecule type" value="Genomic_DNA"/>
</dbReference>
<reference evidence="1 2" key="1">
    <citation type="journal article" date="2013" name="Genome Announc.">
        <title>Draft Genome Sequence of the Cellulolytic, Mesophilic, Anaerobic Bacterium Clostridium termitidis Strain CT1112 (DSM 5398).</title>
        <authorList>
            <person name="Lal S."/>
            <person name="Ramachandran U."/>
            <person name="Zhang X."/>
            <person name="Munir R."/>
            <person name="Sparling R."/>
            <person name="Levin D.B."/>
        </authorList>
    </citation>
    <scope>NUCLEOTIDE SEQUENCE [LARGE SCALE GENOMIC DNA]</scope>
    <source>
        <strain evidence="1 2">CT1112</strain>
    </source>
</reference>
<dbReference type="eggNOG" id="COG4335">
    <property type="taxonomic scope" value="Bacteria"/>
</dbReference>
<proteinExistence type="predicted"/>
<comment type="caution">
    <text evidence="1">The sequence shown here is derived from an EMBL/GenBank/DDBJ whole genome shotgun (WGS) entry which is preliminary data.</text>
</comment>
<evidence type="ECO:0000313" key="1">
    <source>
        <dbReference type="EMBL" id="EMS73974.1"/>
    </source>
</evidence>
<dbReference type="RefSeq" id="WP_004623135.1">
    <property type="nucleotide sequence ID" value="NZ_AORV01000009.1"/>
</dbReference>
<dbReference type="PATRIC" id="fig|1195236.3.peg.270"/>
<gene>
    <name evidence="1" type="ORF">CTER_5471</name>
</gene>
<dbReference type="Proteomes" id="UP000014155">
    <property type="component" value="Unassembled WGS sequence"/>
</dbReference>
<dbReference type="Gene3D" id="1.25.40.290">
    <property type="entry name" value="ARM repeat domains"/>
    <property type="match status" value="1"/>
</dbReference>
<accession>S0FXY4</accession>
<evidence type="ECO:0000313" key="2">
    <source>
        <dbReference type="Proteomes" id="UP000014155"/>
    </source>
</evidence>
<dbReference type="STRING" id="1195236.CTER_5471"/>
<dbReference type="SUPFAM" id="SSF48371">
    <property type="entry name" value="ARM repeat"/>
    <property type="match status" value="1"/>
</dbReference>
<keyword evidence="2" id="KW-1185">Reference proteome</keyword>
<sequence>MADALKDIYNTKFLNDFGCMVKAAYKDFQCKEFVASVTAPPWDELPLRARMHRIAQVLGNYLPGNYQDALEVLFSVDEYCNGFPYLFFPDFVAVLGQSEQHWELSMNALERFTQRSSSEFAIRPFMLREPERVMEYMFRWSSHSNEHVRRFSSEGCRPRLPWGTALPMFKKDPSPVLRVLEQLKADPSLYVRKSVANNLNDIAKDNPDAVLQTARKWMGTSPETDWLLRQGCRTLVRNAHPEALALFGYAKASKKKPLYGNAVLTAEPGQLHIGDSCEVTYLLDMNRDTKVRIRLEYGIDFIKSNGRPSRKLFLLSDKTVSGKAHLSGTHTHSFAELTTRRHYPGIHRIVLLINGQEAAQTTVLLKEAKTGH</sequence>